<dbReference type="InterPro" id="IPR018060">
    <property type="entry name" value="HTH_AraC"/>
</dbReference>
<dbReference type="InterPro" id="IPR009057">
    <property type="entry name" value="Homeodomain-like_sf"/>
</dbReference>
<dbReference type="Pfam" id="PF12833">
    <property type="entry name" value="HTH_18"/>
    <property type="match status" value="1"/>
</dbReference>
<dbReference type="Pfam" id="PF12852">
    <property type="entry name" value="Cupin_6"/>
    <property type="match status" value="1"/>
</dbReference>
<dbReference type="PANTHER" id="PTHR46796">
    <property type="entry name" value="HTH-TYPE TRANSCRIPTIONAL ACTIVATOR RHAS-RELATED"/>
    <property type="match status" value="1"/>
</dbReference>
<sequence>MDVLSDVISVMRTGRPNAARVQRRGVWGQRFPAVPGAAGFQVILQGSCWLIPQEDDTGAAPVPLSAGDVVFFSQGHPYGLADSPATPLAFTACDPTAEDLALFVNDSAEPDTPDGGAAATVTLCGGYRLDPRRTHPLLHDLPGLIHIPTRATSMTGDGPEAAADATAELGAIVAILGREIAAPRPGTDAVVPALLDMLLLYILRAWFDGQLARGAATGWAAALSDPAVSTALHAAHQDPARPWTVESLGREAGMSRAAFAARFTALVGRPPLTYLTWWRMTTAARLLRDSDAGLAEIAARVGYSSEYAFGTAFKRVYGTAPGLYRRRSSPSG</sequence>
<evidence type="ECO:0000313" key="6">
    <source>
        <dbReference type="Proteomes" id="UP000327011"/>
    </source>
</evidence>
<dbReference type="Gene3D" id="1.10.10.60">
    <property type="entry name" value="Homeodomain-like"/>
    <property type="match status" value="2"/>
</dbReference>
<proteinExistence type="predicted"/>
<dbReference type="AlphaFoldDB" id="A0A5J5K4D7"/>
<protein>
    <submittedName>
        <fullName evidence="5">AraC family transcriptional regulator</fullName>
    </submittedName>
</protein>
<keyword evidence="6" id="KW-1185">Reference proteome</keyword>
<dbReference type="SMART" id="SM00342">
    <property type="entry name" value="HTH_ARAC"/>
    <property type="match status" value="1"/>
</dbReference>
<keyword evidence="3" id="KW-0804">Transcription</keyword>
<dbReference type="EMBL" id="VYTZ01000004">
    <property type="protein sequence ID" value="KAA9379247.1"/>
    <property type="molecule type" value="Genomic_DNA"/>
</dbReference>
<evidence type="ECO:0000313" key="5">
    <source>
        <dbReference type="EMBL" id="KAA9379247.1"/>
    </source>
</evidence>
<dbReference type="InterPro" id="IPR018062">
    <property type="entry name" value="HTH_AraC-typ_CS"/>
</dbReference>
<dbReference type="Proteomes" id="UP000327011">
    <property type="component" value="Unassembled WGS sequence"/>
</dbReference>
<accession>A0A5J5K4D7</accession>
<dbReference type="GO" id="GO:0003700">
    <property type="term" value="F:DNA-binding transcription factor activity"/>
    <property type="evidence" value="ECO:0007669"/>
    <property type="project" value="InterPro"/>
</dbReference>
<keyword evidence="1" id="KW-0805">Transcription regulation</keyword>
<dbReference type="PANTHER" id="PTHR46796:SF13">
    <property type="entry name" value="HTH-TYPE TRANSCRIPTIONAL ACTIVATOR RHAS"/>
    <property type="match status" value="1"/>
</dbReference>
<reference evidence="5 6" key="1">
    <citation type="submission" date="2019-09" db="EMBL/GenBank/DDBJ databases">
        <title>Screening of Novel Bioactive Compounds from Soil-Associated.</title>
        <authorList>
            <person name="Gong X."/>
        </authorList>
    </citation>
    <scope>NUCLEOTIDE SEQUENCE [LARGE SCALE GENOMIC DNA]</scope>
    <source>
        <strain evidence="5 6">Gxj-6</strain>
    </source>
</reference>
<evidence type="ECO:0000259" key="4">
    <source>
        <dbReference type="PROSITE" id="PS01124"/>
    </source>
</evidence>
<keyword evidence="2" id="KW-0238">DNA-binding</keyword>
<dbReference type="PROSITE" id="PS01124">
    <property type="entry name" value="HTH_ARAC_FAMILY_2"/>
    <property type="match status" value="1"/>
</dbReference>
<dbReference type="PROSITE" id="PS00041">
    <property type="entry name" value="HTH_ARAC_FAMILY_1"/>
    <property type="match status" value="1"/>
</dbReference>
<dbReference type="InterPro" id="IPR032783">
    <property type="entry name" value="AraC_lig"/>
</dbReference>
<comment type="caution">
    <text evidence="5">The sequence shown here is derived from an EMBL/GenBank/DDBJ whole genome shotgun (WGS) entry which is preliminary data.</text>
</comment>
<dbReference type="RefSeq" id="WP_150933843.1">
    <property type="nucleotide sequence ID" value="NZ_VYTZ01000004.1"/>
</dbReference>
<dbReference type="InterPro" id="IPR050204">
    <property type="entry name" value="AraC_XylS_family_regulators"/>
</dbReference>
<evidence type="ECO:0000256" key="2">
    <source>
        <dbReference type="ARBA" id="ARBA00023125"/>
    </source>
</evidence>
<name>A0A5J5K4D7_9ACTN</name>
<dbReference type="GO" id="GO:0043565">
    <property type="term" value="F:sequence-specific DNA binding"/>
    <property type="evidence" value="ECO:0007669"/>
    <property type="project" value="InterPro"/>
</dbReference>
<organism evidence="5 6">
    <name type="scientific">Microbispora cellulosiformans</name>
    <dbReference type="NCBI Taxonomy" id="2614688"/>
    <lineage>
        <taxon>Bacteria</taxon>
        <taxon>Bacillati</taxon>
        <taxon>Actinomycetota</taxon>
        <taxon>Actinomycetes</taxon>
        <taxon>Streptosporangiales</taxon>
        <taxon>Streptosporangiaceae</taxon>
        <taxon>Microbispora</taxon>
    </lineage>
</organism>
<feature type="domain" description="HTH araC/xylS-type" evidence="4">
    <location>
        <begin position="229"/>
        <end position="327"/>
    </location>
</feature>
<dbReference type="SUPFAM" id="SSF46689">
    <property type="entry name" value="Homeodomain-like"/>
    <property type="match status" value="2"/>
</dbReference>
<dbReference type="PRINTS" id="PR00032">
    <property type="entry name" value="HTHARAC"/>
</dbReference>
<evidence type="ECO:0000256" key="1">
    <source>
        <dbReference type="ARBA" id="ARBA00023015"/>
    </source>
</evidence>
<evidence type="ECO:0000256" key="3">
    <source>
        <dbReference type="ARBA" id="ARBA00023163"/>
    </source>
</evidence>
<gene>
    <name evidence="5" type="ORF">F5972_13840</name>
</gene>
<dbReference type="InterPro" id="IPR020449">
    <property type="entry name" value="Tscrpt_reg_AraC-type_HTH"/>
</dbReference>